<evidence type="ECO:0000256" key="8">
    <source>
        <dbReference type="ARBA" id="ARBA00022989"/>
    </source>
</evidence>
<dbReference type="GO" id="GO:0031501">
    <property type="term" value="C:mannosyltransferase complex"/>
    <property type="evidence" value="ECO:0007669"/>
    <property type="project" value="TreeGrafter"/>
</dbReference>
<feature type="transmembrane region" description="Helical" evidence="10">
    <location>
        <begin position="69"/>
        <end position="89"/>
    </location>
</feature>
<evidence type="ECO:0000256" key="5">
    <source>
        <dbReference type="ARBA" id="ARBA00022679"/>
    </source>
</evidence>
<dbReference type="GO" id="GO:0004376">
    <property type="term" value="F:GPI mannosyltransferase activity"/>
    <property type="evidence" value="ECO:0007669"/>
    <property type="project" value="InterPro"/>
</dbReference>
<evidence type="ECO:0000256" key="7">
    <source>
        <dbReference type="ARBA" id="ARBA00022824"/>
    </source>
</evidence>
<evidence type="ECO:0008006" key="12">
    <source>
        <dbReference type="Google" id="ProtNLM"/>
    </source>
</evidence>
<dbReference type="PANTHER" id="PTHR12468">
    <property type="entry name" value="GPI MANNOSYLTRANSFERASE 2"/>
    <property type="match status" value="1"/>
</dbReference>
<keyword evidence="9 10" id="KW-0472">Membrane</keyword>
<keyword evidence="7" id="KW-0256">Endoplasmic reticulum</keyword>
<reference evidence="11" key="1">
    <citation type="submission" date="2018-05" db="EMBL/GenBank/DDBJ databases">
        <authorList>
            <person name="Lanie J.A."/>
            <person name="Ng W.-L."/>
            <person name="Kazmierczak K.M."/>
            <person name="Andrzejewski T.M."/>
            <person name="Davidsen T.M."/>
            <person name="Wayne K.J."/>
            <person name="Tettelin H."/>
            <person name="Glass J.I."/>
            <person name="Rusch D."/>
            <person name="Podicherti R."/>
            <person name="Tsui H.-C.T."/>
            <person name="Winkler M.E."/>
        </authorList>
    </citation>
    <scope>NUCLEOTIDE SEQUENCE</scope>
</reference>
<feature type="transmembrane region" description="Helical" evidence="10">
    <location>
        <begin position="184"/>
        <end position="205"/>
    </location>
</feature>
<keyword evidence="6 10" id="KW-0812">Transmembrane</keyword>
<evidence type="ECO:0000256" key="2">
    <source>
        <dbReference type="ARBA" id="ARBA00004687"/>
    </source>
</evidence>
<evidence type="ECO:0000256" key="4">
    <source>
        <dbReference type="ARBA" id="ARBA00022676"/>
    </source>
</evidence>
<sequence>MLGVRLYVDHLHDGDRPLQVGQGLLAWDGAWYRSLVESGYPGPAPEGIRFFPGFVLLGRLFDVVLPGGAGPALLFIANVTALVAMALLLRLVREVTGDSGLAGRAVWLTACFPPAFVLVWGYAEALFLLLAVATFLALSRRHWWWAAGLATAAALTRPTGALLAVAALASVWPGWRSAPAGERIARTAAVIGGPVGFGAFVWWASALVDEPFAPLVVQRELRGDPVDPLRRLITGLGELFGPDALGDGLHIPFALGFVVLVIVAFRRMPLGYAAFAAACLLVALAADNLNSLERYALNGFPIVVALAVLADDSRLRRLVPAVSAVGMVALTALAVMGEYVP</sequence>
<keyword evidence="3" id="KW-0337">GPI-anchor biosynthesis</keyword>
<dbReference type="InterPro" id="IPR007315">
    <property type="entry name" value="PIG-V/Gpi18"/>
</dbReference>
<evidence type="ECO:0000256" key="1">
    <source>
        <dbReference type="ARBA" id="ARBA00004477"/>
    </source>
</evidence>
<dbReference type="GO" id="GO:0006506">
    <property type="term" value="P:GPI anchor biosynthetic process"/>
    <property type="evidence" value="ECO:0007669"/>
    <property type="project" value="UniProtKB-KW"/>
</dbReference>
<accession>A0A381P5X7</accession>
<evidence type="ECO:0000256" key="3">
    <source>
        <dbReference type="ARBA" id="ARBA00022502"/>
    </source>
</evidence>
<proteinExistence type="predicted"/>
<evidence type="ECO:0000313" key="11">
    <source>
        <dbReference type="EMBL" id="SUZ61817.1"/>
    </source>
</evidence>
<evidence type="ECO:0000256" key="6">
    <source>
        <dbReference type="ARBA" id="ARBA00022692"/>
    </source>
</evidence>
<gene>
    <name evidence="11" type="ORF">METZ01_LOCUS14671</name>
</gene>
<feature type="transmembrane region" description="Helical" evidence="10">
    <location>
        <begin position="249"/>
        <end position="265"/>
    </location>
</feature>
<organism evidence="11">
    <name type="scientific">marine metagenome</name>
    <dbReference type="NCBI Taxonomy" id="408172"/>
    <lineage>
        <taxon>unclassified sequences</taxon>
        <taxon>metagenomes</taxon>
        <taxon>ecological metagenomes</taxon>
    </lineage>
</organism>
<feature type="transmembrane region" description="Helical" evidence="10">
    <location>
        <begin position="318"/>
        <end position="337"/>
    </location>
</feature>
<dbReference type="AlphaFoldDB" id="A0A381P5X7"/>
<keyword evidence="4" id="KW-0328">Glycosyltransferase</keyword>
<dbReference type="GO" id="GO:0000009">
    <property type="term" value="F:alpha-1,6-mannosyltransferase activity"/>
    <property type="evidence" value="ECO:0007669"/>
    <property type="project" value="InterPro"/>
</dbReference>
<dbReference type="EMBL" id="UINC01000828">
    <property type="protein sequence ID" value="SUZ61817.1"/>
    <property type="molecule type" value="Genomic_DNA"/>
</dbReference>
<feature type="transmembrane region" description="Helical" evidence="10">
    <location>
        <begin position="295"/>
        <end position="311"/>
    </location>
</feature>
<evidence type="ECO:0000256" key="9">
    <source>
        <dbReference type="ARBA" id="ARBA00023136"/>
    </source>
</evidence>
<protein>
    <recommendedName>
        <fullName evidence="12">Glycosyltransferase RgtA/B/C/D-like domain-containing protein</fullName>
    </recommendedName>
</protein>
<feature type="transmembrane region" description="Helical" evidence="10">
    <location>
        <begin position="272"/>
        <end position="289"/>
    </location>
</feature>
<dbReference type="PANTHER" id="PTHR12468:SF2">
    <property type="entry name" value="GPI MANNOSYLTRANSFERASE 2"/>
    <property type="match status" value="1"/>
</dbReference>
<keyword evidence="8 10" id="KW-1133">Transmembrane helix</keyword>
<keyword evidence="5" id="KW-0808">Transferase</keyword>
<evidence type="ECO:0000256" key="10">
    <source>
        <dbReference type="SAM" id="Phobius"/>
    </source>
</evidence>
<comment type="subcellular location">
    <subcellularLocation>
        <location evidence="1">Endoplasmic reticulum membrane</location>
        <topology evidence="1">Multi-pass membrane protein</topology>
    </subcellularLocation>
</comment>
<comment type="pathway">
    <text evidence="2">Glycolipid biosynthesis; glycosylphosphatidylinositol-anchor biosynthesis.</text>
</comment>
<feature type="transmembrane region" description="Helical" evidence="10">
    <location>
        <begin position="143"/>
        <end position="172"/>
    </location>
</feature>
<name>A0A381P5X7_9ZZZZ</name>
<dbReference type="GO" id="GO:0005789">
    <property type="term" value="C:endoplasmic reticulum membrane"/>
    <property type="evidence" value="ECO:0007669"/>
    <property type="project" value="UniProtKB-SubCell"/>
</dbReference>